<proteinExistence type="predicted"/>
<sequence length="58" mass="6781">MDRRDYYRDSRGGGRNVAKYDWQREAISMFKEYALPAIKAQGGKYLSKQLSSFASKKR</sequence>
<dbReference type="EMBL" id="ML976977">
    <property type="protein sequence ID" value="KAF1963229.1"/>
    <property type="molecule type" value="Genomic_DNA"/>
</dbReference>
<dbReference type="AlphaFoldDB" id="A0A6A5UH02"/>
<protein>
    <submittedName>
        <fullName evidence="1">Uncharacterized protein</fullName>
    </submittedName>
</protein>
<keyword evidence="2" id="KW-1185">Reference proteome</keyword>
<evidence type="ECO:0000313" key="2">
    <source>
        <dbReference type="Proteomes" id="UP000800035"/>
    </source>
</evidence>
<name>A0A6A5UH02_9PLEO</name>
<evidence type="ECO:0000313" key="1">
    <source>
        <dbReference type="EMBL" id="KAF1963229.1"/>
    </source>
</evidence>
<organism evidence="1 2">
    <name type="scientific">Byssothecium circinans</name>
    <dbReference type="NCBI Taxonomy" id="147558"/>
    <lineage>
        <taxon>Eukaryota</taxon>
        <taxon>Fungi</taxon>
        <taxon>Dikarya</taxon>
        <taxon>Ascomycota</taxon>
        <taxon>Pezizomycotina</taxon>
        <taxon>Dothideomycetes</taxon>
        <taxon>Pleosporomycetidae</taxon>
        <taxon>Pleosporales</taxon>
        <taxon>Massarineae</taxon>
        <taxon>Massarinaceae</taxon>
        <taxon>Byssothecium</taxon>
    </lineage>
</organism>
<dbReference type="OrthoDB" id="3799339at2759"/>
<gene>
    <name evidence="1" type="ORF">CC80DRAFT_486635</name>
</gene>
<reference evidence="1" key="1">
    <citation type="journal article" date="2020" name="Stud. Mycol.">
        <title>101 Dothideomycetes genomes: a test case for predicting lifestyles and emergence of pathogens.</title>
        <authorList>
            <person name="Haridas S."/>
            <person name="Albert R."/>
            <person name="Binder M."/>
            <person name="Bloem J."/>
            <person name="Labutti K."/>
            <person name="Salamov A."/>
            <person name="Andreopoulos B."/>
            <person name="Baker S."/>
            <person name="Barry K."/>
            <person name="Bills G."/>
            <person name="Bluhm B."/>
            <person name="Cannon C."/>
            <person name="Castanera R."/>
            <person name="Culley D."/>
            <person name="Daum C."/>
            <person name="Ezra D."/>
            <person name="Gonzalez J."/>
            <person name="Henrissat B."/>
            <person name="Kuo A."/>
            <person name="Liang C."/>
            <person name="Lipzen A."/>
            <person name="Lutzoni F."/>
            <person name="Magnuson J."/>
            <person name="Mondo S."/>
            <person name="Nolan M."/>
            <person name="Ohm R."/>
            <person name="Pangilinan J."/>
            <person name="Park H.-J."/>
            <person name="Ramirez L."/>
            <person name="Alfaro M."/>
            <person name="Sun H."/>
            <person name="Tritt A."/>
            <person name="Yoshinaga Y."/>
            <person name="Zwiers L.-H."/>
            <person name="Turgeon B."/>
            <person name="Goodwin S."/>
            <person name="Spatafora J."/>
            <person name="Crous P."/>
            <person name="Grigoriev I."/>
        </authorList>
    </citation>
    <scope>NUCLEOTIDE SEQUENCE</scope>
    <source>
        <strain evidence="1">CBS 675.92</strain>
    </source>
</reference>
<dbReference type="Proteomes" id="UP000800035">
    <property type="component" value="Unassembled WGS sequence"/>
</dbReference>
<accession>A0A6A5UH02</accession>